<name>A0A143QJ95_RHOFA</name>
<feature type="transmembrane region" description="Helical" evidence="6">
    <location>
        <begin position="73"/>
        <end position="93"/>
    </location>
</feature>
<keyword evidence="7" id="KW-0732">Signal</keyword>
<evidence type="ECO:0000256" key="6">
    <source>
        <dbReference type="SAM" id="Phobius"/>
    </source>
</evidence>
<feature type="transmembrane region" description="Helical" evidence="6">
    <location>
        <begin position="293"/>
        <end position="314"/>
    </location>
</feature>
<evidence type="ECO:0000256" key="5">
    <source>
        <dbReference type="ARBA" id="ARBA00023136"/>
    </source>
</evidence>
<dbReference type="Gene3D" id="1.20.1720.10">
    <property type="entry name" value="Multidrug resistance protein D"/>
    <property type="match status" value="1"/>
</dbReference>
<gene>
    <name evidence="9" type="primary">qacA_4</name>
    <name evidence="9" type="ORF">A3Q41_01720</name>
</gene>
<feature type="transmembrane region" description="Helical" evidence="6">
    <location>
        <begin position="130"/>
        <end position="154"/>
    </location>
</feature>
<feature type="transmembrane region" description="Helical" evidence="6">
    <location>
        <begin position="269"/>
        <end position="287"/>
    </location>
</feature>
<keyword evidence="3 6" id="KW-0812">Transmembrane</keyword>
<dbReference type="Proteomes" id="UP000076038">
    <property type="component" value="Chromosome"/>
</dbReference>
<evidence type="ECO:0000259" key="8">
    <source>
        <dbReference type="PROSITE" id="PS50850"/>
    </source>
</evidence>
<dbReference type="AlphaFoldDB" id="A0A143QJ95"/>
<feature type="chain" id="PRO_5007512553" evidence="7">
    <location>
        <begin position="26"/>
        <end position="427"/>
    </location>
</feature>
<dbReference type="PROSITE" id="PS50850">
    <property type="entry name" value="MFS"/>
    <property type="match status" value="1"/>
</dbReference>
<dbReference type="PATRIC" id="fig|1653479.3.peg.1740"/>
<feature type="transmembrane region" description="Helical" evidence="6">
    <location>
        <begin position="335"/>
        <end position="357"/>
    </location>
</feature>
<feature type="transmembrane region" description="Helical" evidence="6">
    <location>
        <begin position="160"/>
        <end position="180"/>
    </location>
</feature>
<dbReference type="EMBL" id="CP015220">
    <property type="protein sequence ID" value="AMY23024.1"/>
    <property type="molecule type" value="Genomic_DNA"/>
</dbReference>
<evidence type="ECO:0000256" key="7">
    <source>
        <dbReference type="SAM" id="SignalP"/>
    </source>
</evidence>
<keyword evidence="10" id="KW-1185">Reference proteome</keyword>
<dbReference type="GO" id="GO:0022857">
    <property type="term" value="F:transmembrane transporter activity"/>
    <property type="evidence" value="ECO:0007669"/>
    <property type="project" value="InterPro"/>
</dbReference>
<reference evidence="9 10" key="1">
    <citation type="journal article" date="2016" name="Genome Announc.">
        <title>Complete Genome and Plasmid Sequences for Rhodococcus fascians D188 and Draft Sequences for Rhodococcus Isolates PBTS 1 and PBTS 2.</title>
        <authorList>
            <person name="Stamler R.A."/>
            <person name="Vereecke D."/>
            <person name="Zhang Y."/>
            <person name="Schilkey F."/>
            <person name="Devitt N."/>
            <person name="Randall J.J."/>
        </authorList>
    </citation>
    <scope>NUCLEOTIDE SEQUENCE [LARGE SCALE GENOMIC DNA]</scope>
    <source>
        <strain evidence="9 10">PBTS2</strain>
    </source>
</reference>
<keyword evidence="4 6" id="KW-1133">Transmembrane helix</keyword>
<dbReference type="PANTHER" id="PTHR42718">
    <property type="entry name" value="MAJOR FACILITATOR SUPERFAMILY MULTIDRUG TRANSPORTER MFSC"/>
    <property type="match status" value="1"/>
</dbReference>
<evidence type="ECO:0000256" key="4">
    <source>
        <dbReference type="ARBA" id="ARBA00022989"/>
    </source>
</evidence>
<dbReference type="RefSeq" id="WP_048318844.1">
    <property type="nucleotide sequence ID" value="NZ_CP015220.1"/>
</dbReference>
<dbReference type="CDD" id="cd17321">
    <property type="entry name" value="MFS_MMR_MDR_like"/>
    <property type="match status" value="1"/>
</dbReference>
<keyword evidence="5 6" id="KW-0472">Membrane</keyword>
<dbReference type="InterPro" id="IPR036259">
    <property type="entry name" value="MFS_trans_sf"/>
</dbReference>
<reference evidence="10" key="2">
    <citation type="submission" date="2016-04" db="EMBL/GenBank/DDBJ databases">
        <title>Complete Genome and Plasmid Sequences for Rhodococcus fascians D188 and Draft Sequences for Rhodococcus spp. Isolates PBTS 1 and PBTS 2.</title>
        <authorList>
            <person name="Stamer R."/>
            <person name="Vereecke D."/>
            <person name="Zhang Y."/>
            <person name="Schilkey F."/>
            <person name="Devitt N."/>
            <person name="Randall J."/>
        </authorList>
    </citation>
    <scope>NUCLEOTIDE SEQUENCE [LARGE SCALE GENOMIC DNA]</scope>
    <source>
        <strain evidence="10">PBTS2</strain>
    </source>
</reference>
<dbReference type="SUPFAM" id="SSF103473">
    <property type="entry name" value="MFS general substrate transporter"/>
    <property type="match status" value="1"/>
</dbReference>
<dbReference type="KEGG" id="rhs:A3Q41_01720"/>
<protein>
    <submittedName>
        <fullName evidence="9">Antiseptic resistance protein</fullName>
    </submittedName>
</protein>
<comment type="subcellular location">
    <subcellularLocation>
        <location evidence="1">Cell membrane</location>
        <topology evidence="1">Multi-pass membrane protein</topology>
    </subcellularLocation>
</comment>
<evidence type="ECO:0000256" key="1">
    <source>
        <dbReference type="ARBA" id="ARBA00004651"/>
    </source>
</evidence>
<keyword evidence="2" id="KW-0813">Transport</keyword>
<proteinExistence type="predicted"/>
<evidence type="ECO:0000313" key="9">
    <source>
        <dbReference type="EMBL" id="AMY23024.1"/>
    </source>
</evidence>
<feature type="transmembrane region" description="Helical" evidence="6">
    <location>
        <begin position="200"/>
        <end position="223"/>
    </location>
</feature>
<evidence type="ECO:0000313" key="10">
    <source>
        <dbReference type="Proteomes" id="UP000076038"/>
    </source>
</evidence>
<feature type="transmembrane region" description="Helical" evidence="6">
    <location>
        <begin position="235"/>
        <end position="257"/>
    </location>
</feature>
<evidence type="ECO:0000256" key="2">
    <source>
        <dbReference type="ARBA" id="ARBA00022448"/>
    </source>
</evidence>
<sequence>MKAVLPVVLAAQFVVPMSISGTALALPVIAGDLGTDPTPLQWVVNGFNIAFALFTVVWGAVSDRIGHRTSFRIGVVLTALASAVSAVAPSLYLLDVARVFAGIGAAAVLVGSTSILSLHFHGAARATAFALFGTVNGLGLALGPTISGLLVAAFEWRGVFAAQAAVLAAAAIGTVALPALRTETTAHRLLDFSLLRNRRFLALCLVPVAGAIGFVTLLTYLPAALSAVASLTPGLAGVFMLAMTIPVLLAPLTVARLSRMFDAVTPTRVVLISLGCLVLGNLGMLALQPGVPLGAVVVPMIALGLGFGLPIGLVDGEALAAVPPHSSGTAAGVLNLFRIGSEALMVAGYAWLLTVLVRGELPDRADADAAAAGRPGFADAYAHAYTEVVSIVVVALVVTAAVIFSLLRTPRRDVSSANVLSATGDPH</sequence>
<evidence type="ECO:0000256" key="3">
    <source>
        <dbReference type="ARBA" id="ARBA00022692"/>
    </source>
</evidence>
<dbReference type="PANTHER" id="PTHR42718:SF9">
    <property type="entry name" value="MAJOR FACILITATOR SUPERFAMILY MULTIDRUG TRANSPORTER MFSC"/>
    <property type="match status" value="1"/>
</dbReference>
<accession>A0A143QJ95</accession>
<feature type="transmembrane region" description="Helical" evidence="6">
    <location>
        <begin position="99"/>
        <end position="118"/>
    </location>
</feature>
<feature type="signal peptide" evidence="7">
    <location>
        <begin position="1"/>
        <end position="25"/>
    </location>
</feature>
<dbReference type="InterPro" id="IPR001958">
    <property type="entry name" value="Tet-R_TetA/multi-R_MdtG-like"/>
</dbReference>
<dbReference type="PRINTS" id="PR01035">
    <property type="entry name" value="TCRTETA"/>
</dbReference>
<organism evidence="9 10">
    <name type="scientific">Rhodococcoides fascians</name>
    <name type="common">Rhodococcus fascians</name>
    <dbReference type="NCBI Taxonomy" id="1828"/>
    <lineage>
        <taxon>Bacteria</taxon>
        <taxon>Bacillati</taxon>
        <taxon>Actinomycetota</taxon>
        <taxon>Actinomycetes</taxon>
        <taxon>Mycobacteriales</taxon>
        <taxon>Nocardiaceae</taxon>
        <taxon>Rhodococcoides</taxon>
    </lineage>
</organism>
<dbReference type="OrthoDB" id="7375466at2"/>
<feature type="transmembrane region" description="Helical" evidence="6">
    <location>
        <begin position="388"/>
        <end position="407"/>
    </location>
</feature>
<dbReference type="InterPro" id="IPR020846">
    <property type="entry name" value="MFS_dom"/>
</dbReference>
<dbReference type="Pfam" id="PF07690">
    <property type="entry name" value="MFS_1"/>
    <property type="match status" value="1"/>
</dbReference>
<feature type="domain" description="Major facilitator superfamily (MFS) profile" evidence="8">
    <location>
        <begin position="4"/>
        <end position="413"/>
    </location>
</feature>
<dbReference type="GO" id="GO:0005886">
    <property type="term" value="C:plasma membrane"/>
    <property type="evidence" value="ECO:0007669"/>
    <property type="project" value="UniProtKB-SubCell"/>
</dbReference>
<feature type="transmembrane region" description="Helical" evidence="6">
    <location>
        <begin position="41"/>
        <end position="61"/>
    </location>
</feature>
<dbReference type="InterPro" id="IPR011701">
    <property type="entry name" value="MFS"/>
</dbReference>